<proteinExistence type="predicted"/>
<reference evidence="1 2" key="1">
    <citation type="submission" date="2018-06" db="EMBL/GenBank/DDBJ databases">
        <authorList>
            <consortium name="Pathogen Informatics"/>
            <person name="Doyle S."/>
        </authorList>
    </citation>
    <scope>NUCLEOTIDE SEQUENCE [LARGE SCALE GENOMIC DNA]</scope>
    <source>
        <strain evidence="1 2">NCTC11532</strain>
    </source>
</reference>
<gene>
    <name evidence="1" type="ORF">NCTC11532_00597</name>
</gene>
<protein>
    <submittedName>
        <fullName evidence="1">Uncharacterized protein</fullName>
    </submittedName>
</protein>
<sequence length="279" mass="31349">MKHTEQKAYNLPVSQDLEALNADSNAAIKYRSPHEMNLHAALEEQNPLNLENFYNFEAFEGVKGLSFLVLNKDGTLLKAGRKMGPEEDDESPFLILSEGMTAGENEFTHGYIVVNATCSHPGLPPEMQNVQILLMQSFVGENKDSAHSGITFYLNLPRIKKIFAPFEYDVKVDFHFSGECKSKLTVGYIRNNIGRTLHDMFFNTKGTKTEEFKIEGTKKELTSYIPERCMVLDNEYDRHLILNASKTKVTFFINPDPGKGTDADISNASTPSPSIIKEN</sequence>
<name>A0A378LNU0_9GAMM</name>
<accession>A0A378LNU0</accession>
<evidence type="ECO:0000313" key="2">
    <source>
        <dbReference type="Proteomes" id="UP000255297"/>
    </source>
</evidence>
<dbReference type="STRING" id="1122170.GCA_000701265_02759"/>
<keyword evidence="2" id="KW-1185">Reference proteome</keyword>
<dbReference type="Proteomes" id="UP000255297">
    <property type="component" value="Unassembled WGS sequence"/>
</dbReference>
<dbReference type="OrthoDB" id="5654429at2"/>
<evidence type="ECO:0000313" key="1">
    <source>
        <dbReference type="EMBL" id="STY28423.1"/>
    </source>
</evidence>
<dbReference type="AlphaFoldDB" id="A0A378LNU0"/>
<organism evidence="1 2">
    <name type="scientific">Legionella wadsworthii</name>
    <dbReference type="NCBI Taxonomy" id="28088"/>
    <lineage>
        <taxon>Bacteria</taxon>
        <taxon>Pseudomonadati</taxon>
        <taxon>Pseudomonadota</taxon>
        <taxon>Gammaproteobacteria</taxon>
        <taxon>Legionellales</taxon>
        <taxon>Legionellaceae</taxon>
        <taxon>Legionella</taxon>
    </lineage>
</organism>
<dbReference type="RefSeq" id="WP_031563789.1">
    <property type="nucleotide sequence ID" value="NZ_CAAAIS010000002.1"/>
</dbReference>
<dbReference type="EMBL" id="UGPB01000001">
    <property type="protein sequence ID" value="STY28423.1"/>
    <property type="molecule type" value="Genomic_DNA"/>
</dbReference>